<dbReference type="PANTHER" id="PTHR14194">
    <property type="entry name" value="NITROGEN METABOLIC REGULATION PROTEIN NMR-RELATED"/>
    <property type="match status" value="1"/>
</dbReference>
<sequence length="415" mass="43720">MHRLSDLAAIDAGHRRSARRTSIRPSTQAIDSATSTAMLRHALLLALVAPIAALKKVLVTGAGGRTGKLVFKKLKDDYADVAPLGLARSAKAAKALKAAGAAGDEVVAADVADEAALAEAMAGCDAVVLCTSAVPAIRKRSLVKLMVKKLLRRPDVGRPEFSFPPGGTPEEVDWLGARKQIDAAKAAGVSHFVFVSSMGGTQPENFLNTIGKQDDGSGGDILLWKRKAERYLVDSGVPFTIVHPGGLVDEEPGKRELTVEVDDVLLGLKSRSVARADVARVCCAALFDDAALGKSFDLASKPVGEGTPTLHAASVFEALAGKTCDYATVLDDPPLFFAGLVAYALSEQISPHHYGPIGAASGVAFFFLRLWCVRSYREHVAERRRQRRPAGDDDGDQVLEPIVAAKGGAAPSDVV</sequence>
<reference evidence="3 4" key="1">
    <citation type="submission" date="2024-03" db="EMBL/GenBank/DDBJ databases">
        <title>Aureococcus anophagefferens CCMP1851 and Kratosvirus quantuckense: Draft genome of a second virus-susceptible host strain in the model system.</title>
        <authorList>
            <person name="Chase E."/>
            <person name="Truchon A.R."/>
            <person name="Schepens W."/>
            <person name="Wilhelm S.W."/>
        </authorList>
    </citation>
    <scope>NUCLEOTIDE SEQUENCE [LARGE SCALE GENOMIC DNA]</scope>
    <source>
        <strain evidence="3 4">CCMP1851</strain>
    </source>
</reference>
<evidence type="ECO:0000313" key="3">
    <source>
        <dbReference type="EMBL" id="KAK7238355.1"/>
    </source>
</evidence>
<keyword evidence="4" id="KW-1185">Reference proteome</keyword>
<gene>
    <name evidence="3" type="ORF">SO694_0002329</name>
</gene>
<dbReference type="Pfam" id="PF13460">
    <property type="entry name" value="NAD_binding_10"/>
    <property type="match status" value="1"/>
</dbReference>
<dbReference type="InterPro" id="IPR044163">
    <property type="entry name" value="SARED1-like"/>
</dbReference>
<dbReference type="InterPro" id="IPR036291">
    <property type="entry name" value="NAD(P)-bd_dom_sf"/>
</dbReference>
<organism evidence="3 4">
    <name type="scientific">Aureococcus anophagefferens</name>
    <name type="common">Harmful bloom alga</name>
    <dbReference type="NCBI Taxonomy" id="44056"/>
    <lineage>
        <taxon>Eukaryota</taxon>
        <taxon>Sar</taxon>
        <taxon>Stramenopiles</taxon>
        <taxon>Ochrophyta</taxon>
        <taxon>Pelagophyceae</taxon>
        <taxon>Pelagomonadales</taxon>
        <taxon>Pelagomonadaceae</taxon>
        <taxon>Aureococcus</taxon>
    </lineage>
</organism>
<feature type="domain" description="NAD(P)-binding" evidence="2">
    <location>
        <begin position="61"/>
        <end position="288"/>
    </location>
</feature>
<accession>A0ABR1FTR0</accession>
<dbReference type="SUPFAM" id="SSF51735">
    <property type="entry name" value="NAD(P)-binding Rossmann-fold domains"/>
    <property type="match status" value="1"/>
</dbReference>
<protein>
    <submittedName>
        <fullName evidence="3">Divinyl chlorophyllide a 8-vinyl-reductase</fullName>
    </submittedName>
</protein>
<dbReference type="EMBL" id="JBBJCI010000230">
    <property type="protein sequence ID" value="KAK7238355.1"/>
    <property type="molecule type" value="Genomic_DNA"/>
</dbReference>
<comment type="caution">
    <text evidence="3">The sequence shown here is derived from an EMBL/GenBank/DDBJ whole genome shotgun (WGS) entry which is preliminary data.</text>
</comment>
<name>A0ABR1FTR0_AURAN</name>
<evidence type="ECO:0000313" key="4">
    <source>
        <dbReference type="Proteomes" id="UP001363151"/>
    </source>
</evidence>
<feature type="region of interest" description="Disordered" evidence="1">
    <location>
        <begin position="383"/>
        <end position="415"/>
    </location>
</feature>
<evidence type="ECO:0000256" key="1">
    <source>
        <dbReference type="SAM" id="MobiDB-lite"/>
    </source>
</evidence>
<dbReference type="PANTHER" id="PTHR14194:SF86">
    <property type="entry name" value="OS05G0110300 PROTEIN"/>
    <property type="match status" value="1"/>
</dbReference>
<evidence type="ECO:0000259" key="2">
    <source>
        <dbReference type="Pfam" id="PF13460"/>
    </source>
</evidence>
<dbReference type="Gene3D" id="3.40.50.720">
    <property type="entry name" value="NAD(P)-binding Rossmann-like Domain"/>
    <property type="match status" value="1"/>
</dbReference>
<dbReference type="InterPro" id="IPR016040">
    <property type="entry name" value="NAD(P)-bd_dom"/>
</dbReference>
<proteinExistence type="predicted"/>
<dbReference type="Proteomes" id="UP001363151">
    <property type="component" value="Unassembled WGS sequence"/>
</dbReference>